<dbReference type="AlphaFoldDB" id="A0AA88MAC4"/>
<protein>
    <submittedName>
        <fullName evidence="2">Uncharacterized protein</fullName>
    </submittedName>
</protein>
<name>A0AA88MAC4_CHASR</name>
<feature type="region of interest" description="Disordered" evidence="1">
    <location>
        <begin position="1"/>
        <end position="25"/>
    </location>
</feature>
<dbReference type="Proteomes" id="UP001187415">
    <property type="component" value="Unassembled WGS sequence"/>
</dbReference>
<gene>
    <name evidence="2" type="ORF">Q5P01_016945</name>
</gene>
<feature type="compositionally biased region" description="Basic and acidic residues" evidence="1">
    <location>
        <begin position="66"/>
        <end position="83"/>
    </location>
</feature>
<proteinExistence type="predicted"/>
<accession>A0AA88MAC4</accession>
<evidence type="ECO:0000313" key="2">
    <source>
        <dbReference type="EMBL" id="KAK2833056.1"/>
    </source>
</evidence>
<sequence>MPKVHRRSHRSTTGHSKQADDKPCHRLIKVRARARAARARLQHRATRGLESLQRIHNLVSIPAAREASDSHRVSINGEARKSDGGPGGGQRILQRPKVMQESFQQDSPQIRQTSKIKCNKGKVRGVGVARLSMGTSAWFL</sequence>
<feature type="region of interest" description="Disordered" evidence="1">
    <location>
        <begin position="65"/>
        <end position="111"/>
    </location>
</feature>
<reference evidence="2" key="1">
    <citation type="submission" date="2023-07" db="EMBL/GenBank/DDBJ databases">
        <title>Chromosome-level Genome Assembly of Striped Snakehead (Channa striata).</title>
        <authorList>
            <person name="Liu H."/>
        </authorList>
    </citation>
    <scope>NUCLEOTIDE SEQUENCE</scope>
    <source>
        <strain evidence="2">Gz</strain>
        <tissue evidence="2">Muscle</tissue>
    </source>
</reference>
<feature type="compositionally biased region" description="Polar residues" evidence="1">
    <location>
        <begin position="101"/>
        <end position="111"/>
    </location>
</feature>
<keyword evidence="3" id="KW-1185">Reference proteome</keyword>
<comment type="caution">
    <text evidence="2">The sequence shown here is derived from an EMBL/GenBank/DDBJ whole genome shotgun (WGS) entry which is preliminary data.</text>
</comment>
<organism evidence="2 3">
    <name type="scientific">Channa striata</name>
    <name type="common">Snakehead murrel</name>
    <name type="synonym">Ophicephalus striatus</name>
    <dbReference type="NCBI Taxonomy" id="64152"/>
    <lineage>
        <taxon>Eukaryota</taxon>
        <taxon>Metazoa</taxon>
        <taxon>Chordata</taxon>
        <taxon>Craniata</taxon>
        <taxon>Vertebrata</taxon>
        <taxon>Euteleostomi</taxon>
        <taxon>Actinopterygii</taxon>
        <taxon>Neopterygii</taxon>
        <taxon>Teleostei</taxon>
        <taxon>Neoteleostei</taxon>
        <taxon>Acanthomorphata</taxon>
        <taxon>Anabantaria</taxon>
        <taxon>Anabantiformes</taxon>
        <taxon>Channoidei</taxon>
        <taxon>Channidae</taxon>
        <taxon>Channa</taxon>
    </lineage>
</organism>
<evidence type="ECO:0000313" key="3">
    <source>
        <dbReference type="Proteomes" id="UP001187415"/>
    </source>
</evidence>
<dbReference type="EMBL" id="JAUPFM010000013">
    <property type="protein sequence ID" value="KAK2833056.1"/>
    <property type="molecule type" value="Genomic_DNA"/>
</dbReference>
<evidence type="ECO:0000256" key="1">
    <source>
        <dbReference type="SAM" id="MobiDB-lite"/>
    </source>
</evidence>
<feature type="compositionally biased region" description="Basic residues" evidence="1">
    <location>
        <begin position="1"/>
        <end position="12"/>
    </location>
</feature>